<proteinExistence type="predicted"/>
<name>A0A517MXD1_9BACT</name>
<gene>
    <name evidence="1" type="ORF">HG15A2_27900</name>
</gene>
<evidence type="ECO:0000313" key="2">
    <source>
        <dbReference type="Proteomes" id="UP000319852"/>
    </source>
</evidence>
<dbReference type="AlphaFoldDB" id="A0A517MXD1"/>
<keyword evidence="2" id="KW-1185">Reference proteome</keyword>
<sequence>MIVPSRGNEESVVLPELEIESQVLRIRGG</sequence>
<dbReference type="Proteomes" id="UP000319852">
    <property type="component" value="Chromosome"/>
</dbReference>
<reference evidence="1 2" key="1">
    <citation type="submission" date="2019-02" db="EMBL/GenBank/DDBJ databases">
        <title>Deep-cultivation of Planctomycetes and their phenomic and genomic characterization uncovers novel biology.</title>
        <authorList>
            <person name="Wiegand S."/>
            <person name="Jogler M."/>
            <person name="Boedeker C."/>
            <person name="Pinto D."/>
            <person name="Vollmers J."/>
            <person name="Rivas-Marin E."/>
            <person name="Kohn T."/>
            <person name="Peeters S.H."/>
            <person name="Heuer A."/>
            <person name="Rast P."/>
            <person name="Oberbeckmann S."/>
            <person name="Bunk B."/>
            <person name="Jeske O."/>
            <person name="Meyerdierks A."/>
            <person name="Storesund J.E."/>
            <person name="Kallscheuer N."/>
            <person name="Luecker S."/>
            <person name="Lage O.M."/>
            <person name="Pohl T."/>
            <person name="Merkel B.J."/>
            <person name="Hornburger P."/>
            <person name="Mueller R.-W."/>
            <person name="Bruemmer F."/>
            <person name="Labrenz M."/>
            <person name="Spormann A.M."/>
            <person name="Op den Camp H."/>
            <person name="Overmann J."/>
            <person name="Amann R."/>
            <person name="Jetten M.S.M."/>
            <person name="Mascher T."/>
            <person name="Medema M.H."/>
            <person name="Devos D.P."/>
            <person name="Kaster A.-K."/>
            <person name="Ovreas L."/>
            <person name="Rohde M."/>
            <person name="Galperin M.Y."/>
            <person name="Jogler C."/>
        </authorList>
    </citation>
    <scope>NUCLEOTIDE SEQUENCE [LARGE SCALE GENOMIC DNA]</scope>
    <source>
        <strain evidence="1 2">HG15A2</strain>
    </source>
</reference>
<organism evidence="1 2">
    <name type="scientific">Adhaeretor mobilis</name>
    <dbReference type="NCBI Taxonomy" id="1930276"/>
    <lineage>
        <taxon>Bacteria</taxon>
        <taxon>Pseudomonadati</taxon>
        <taxon>Planctomycetota</taxon>
        <taxon>Planctomycetia</taxon>
        <taxon>Pirellulales</taxon>
        <taxon>Lacipirellulaceae</taxon>
        <taxon>Adhaeretor</taxon>
    </lineage>
</organism>
<dbReference type="EMBL" id="CP036263">
    <property type="protein sequence ID" value="QDS99467.1"/>
    <property type="molecule type" value="Genomic_DNA"/>
</dbReference>
<protein>
    <submittedName>
        <fullName evidence="1">Uncharacterized protein</fullName>
    </submittedName>
</protein>
<accession>A0A517MXD1</accession>
<dbReference type="KEGG" id="amob:HG15A2_27900"/>
<evidence type="ECO:0000313" key="1">
    <source>
        <dbReference type="EMBL" id="QDS99467.1"/>
    </source>
</evidence>